<dbReference type="EMBL" id="JAKLWS010000004">
    <property type="protein sequence ID" value="MCG2587969.1"/>
    <property type="molecule type" value="Genomic_DNA"/>
</dbReference>
<dbReference type="PANTHER" id="PTHR42939:SF1">
    <property type="entry name" value="ABC TRANSPORTER ATP-BINDING PROTEIN ALBC-RELATED"/>
    <property type="match status" value="1"/>
</dbReference>
<evidence type="ECO:0000256" key="2">
    <source>
        <dbReference type="ARBA" id="ARBA00022741"/>
    </source>
</evidence>
<dbReference type="InterPro" id="IPR051782">
    <property type="entry name" value="ABC_Transporter_VariousFunc"/>
</dbReference>
<dbReference type="SUPFAM" id="SSF52540">
    <property type="entry name" value="P-loop containing nucleoside triphosphate hydrolases"/>
    <property type="match status" value="1"/>
</dbReference>
<sequence>MVTVEKLTFAFQKNEPLFTGLDMRLEAGNTYGLFGLNGAGKTTLLNQLSGMLFPHKGSCTVLGENVKKRLPKTMSEIYILPEQFDLPKIDAEIYAELHAPFYPRFDHTYLSEILNEFQVDRQKNLTELSYGQRKKFLIAFALSTNSKLVLMDEPTNGLDIPSKSQFRKIMAASDQSNRCFLISTHQVRDLDSIIDHVIVLNNGKIIFQQSVMDISTTLSFEKLSDDSDKIALYSEDVFGGKAAIISKNKSSKETQIDLELLFNGIIQKQELINNQFKS</sequence>
<reference evidence="5" key="1">
    <citation type="submission" date="2022-01" db="EMBL/GenBank/DDBJ databases">
        <authorList>
            <person name="Wang Y."/>
        </authorList>
    </citation>
    <scope>NUCLEOTIDE SEQUENCE</scope>
    <source>
        <strain evidence="5">WB101</strain>
    </source>
</reference>
<accession>A0ABS9KAU7</accession>
<keyword evidence="2" id="KW-0547">Nucleotide-binding</keyword>
<evidence type="ECO:0000313" key="6">
    <source>
        <dbReference type="Proteomes" id="UP001165366"/>
    </source>
</evidence>
<dbReference type="CDD" id="cd03230">
    <property type="entry name" value="ABC_DR_subfamily_A"/>
    <property type="match status" value="1"/>
</dbReference>
<dbReference type="SMART" id="SM00382">
    <property type="entry name" value="AAA"/>
    <property type="match status" value="1"/>
</dbReference>
<dbReference type="Gene3D" id="3.40.50.300">
    <property type="entry name" value="P-loop containing nucleotide triphosphate hydrolases"/>
    <property type="match status" value="1"/>
</dbReference>
<dbReference type="GO" id="GO:0005524">
    <property type="term" value="F:ATP binding"/>
    <property type="evidence" value="ECO:0007669"/>
    <property type="project" value="UniProtKB-KW"/>
</dbReference>
<dbReference type="RefSeq" id="WP_237852813.1">
    <property type="nucleotide sequence ID" value="NZ_JAKLWS010000004.1"/>
</dbReference>
<dbReference type="PROSITE" id="PS50893">
    <property type="entry name" value="ABC_TRANSPORTER_2"/>
    <property type="match status" value="1"/>
</dbReference>
<protein>
    <submittedName>
        <fullName evidence="5">ABC transporter ATP-binding protein</fullName>
    </submittedName>
</protein>
<organism evidence="5 6">
    <name type="scientific">Rhodohalobacter sulfatireducens</name>
    <dbReference type="NCBI Taxonomy" id="2911366"/>
    <lineage>
        <taxon>Bacteria</taxon>
        <taxon>Pseudomonadati</taxon>
        <taxon>Balneolota</taxon>
        <taxon>Balneolia</taxon>
        <taxon>Balneolales</taxon>
        <taxon>Balneolaceae</taxon>
        <taxon>Rhodohalobacter</taxon>
    </lineage>
</organism>
<dbReference type="InterPro" id="IPR003593">
    <property type="entry name" value="AAA+_ATPase"/>
</dbReference>
<feature type="domain" description="ABC transporter" evidence="4">
    <location>
        <begin position="2"/>
        <end position="227"/>
    </location>
</feature>
<evidence type="ECO:0000256" key="3">
    <source>
        <dbReference type="ARBA" id="ARBA00022840"/>
    </source>
</evidence>
<dbReference type="InterPro" id="IPR003439">
    <property type="entry name" value="ABC_transporter-like_ATP-bd"/>
</dbReference>
<evidence type="ECO:0000256" key="1">
    <source>
        <dbReference type="ARBA" id="ARBA00022448"/>
    </source>
</evidence>
<keyword evidence="3 5" id="KW-0067">ATP-binding</keyword>
<dbReference type="PANTHER" id="PTHR42939">
    <property type="entry name" value="ABC TRANSPORTER ATP-BINDING PROTEIN ALBC-RELATED"/>
    <property type="match status" value="1"/>
</dbReference>
<comment type="caution">
    <text evidence="5">The sequence shown here is derived from an EMBL/GenBank/DDBJ whole genome shotgun (WGS) entry which is preliminary data.</text>
</comment>
<reference evidence="5" key="2">
    <citation type="submission" date="2024-05" db="EMBL/GenBank/DDBJ databases">
        <title>Rhodohalobacter halophilus gen. nov., sp. nov., a moderately halophilic member of the family Balneolaceae.</title>
        <authorList>
            <person name="Xia J."/>
        </authorList>
    </citation>
    <scope>NUCLEOTIDE SEQUENCE</scope>
    <source>
        <strain evidence="5">WB101</strain>
    </source>
</reference>
<keyword evidence="1" id="KW-0813">Transport</keyword>
<evidence type="ECO:0000313" key="5">
    <source>
        <dbReference type="EMBL" id="MCG2587969.1"/>
    </source>
</evidence>
<keyword evidence="6" id="KW-1185">Reference proteome</keyword>
<dbReference type="Proteomes" id="UP001165366">
    <property type="component" value="Unassembled WGS sequence"/>
</dbReference>
<proteinExistence type="predicted"/>
<dbReference type="InterPro" id="IPR027417">
    <property type="entry name" value="P-loop_NTPase"/>
</dbReference>
<name>A0ABS9KAU7_9BACT</name>
<evidence type="ECO:0000259" key="4">
    <source>
        <dbReference type="PROSITE" id="PS50893"/>
    </source>
</evidence>
<dbReference type="Pfam" id="PF00005">
    <property type="entry name" value="ABC_tran"/>
    <property type="match status" value="1"/>
</dbReference>
<gene>
    <name evidence="5" type="ORF">L6773_05300</name>
</gene>